<dbReference type="AlphaFoldDB" id="A0A1V9XB91"/>
<evidence type="ECO:0000313" key="2">
    <source>
        <dbReference type="EMBL" id="OQR70628.1"/>
    </source>
</evidence>
<evidence type="ECO:0000313" key="3">
    <source>
        <dbReference type="Proteomes" id="UP000192247"/>
    </source>
</evidence>
<comment type="caution">
    <text evidence="2">The sequence shown here is derived from an EMBL/GenBank/DDBJ whole genome shotgun (WGS) entry which is preliminary data.</text>
</comment>
<sequence>MARRGMNRRGGGGPKSTGKPASFPQFTSGGALQQFAEQPDSRRTRAAGSNISEMVSSNAEPAEAVVADKVQPSTKRTRRQLRISPFSSTAREPALAPTVELNSAVSFPRTEVALKEKARPQRSNNSIASAGHRGQEWHVGEVQPTNACSYQQEMAVAPKKCLLSDERFRRLSGMVTDRYVERGPDGCYQVHPEQELFDGQISTAQSVDELSDDQIRYLFYRIEDDLRGLAADGRSTRHRLFMADRSDVLNFAMPFSEYTDRQRTLIRNLCQDHLRIKSGFNDFYLMQVIIPEACIRIHMAVHGTTFEESDAALDPGLVNLKEAVDNLDMSGQIPTTRVTLASILDTEGRSIDRTKCLITK</sequence>
<dbReference type="Proteomes" id="UP000192247">
    <property type="component" value="Unassembled WGS sequence"/>
</dbReference>
<dbReference type="OrthoDB" id="6499955at2759"/>
<feature type="region of interest" description="Disordered" evidence="1">
    <location>
        <begin position="1"/>
        <end position="89"/>
    </location>
</feature>
<feature type="region of interest" description="Disordered" evidence="1">
    <location>
        <begin position="115"/>
        <end position="134"/>
    </location>
</feature>
<dbReference type="EMBL" id="MNPL01016913">
    <property type="protein sequence ID" value="OQR70628.1"/>
    <property type="molecule type" value="Genomic_DNA"/>
</dbReference>
<evidence type="ECO:0000256" key="1">
    <source>
        <dbReference type="SAM" id="MobiDB-lite"/>
    </source>
</evidence>
<proteinExistence type="predicted"/>
<accession>A0A1V9XB91</accession>
<keyword evidence="3" id="KW-1185">Reference proteome</keyword>
<gene>
    <name evidence="2" type="ORF">BIW11_11509</name>
</gene>
<reference evidence="2 3" key="1">
    <citation type="journal article" date="2017" name="Gigascience">
        <title>Draft genome of the honey bee ectoparasitic mite, Tropilaelaps mercedesae, is shaped by the parasitic life history.</title>
        <authorList>
            <person name="Dong X."/>
            <person name="Armstrong S.D."/>
            <person name="Xia D."/>
            <person name="Makepeace B.L."/>
            <person name="Darby A.C."/>
            <person name="Kadowaki T."/>
        </authorList>
    </citation>
    <scope>NUCLEOTIDE SEQUENCE [LARGE SCALE GENOMIC DNA]</scope>
    <source>
        <strain evidence="2">Wuxi-XJTLU</strain>
    </source>
</reference>
<dbReference type="InParanoid" id="A0A1V9XB91"/>
<name>A0A1V9XB91_9ACAR</name>
<protein>
    <submittedName>
        <fullName evidence="2">Uncharacterized protein</fullName>
    </submittedName>
</protein>
<organism evidence="2 3">
    <name type="scientific">Tropilaelaps mercedesae</name>
    <dbReference type="NCBI Taxonomy" id="418985"/>
    <lineage>
        <taxon>Eukaryota</taxon>
        <taxon>Metazoa</taxon>
        <taxon>Ecdysozoa</taxon>
        <taxon>Arthropoda</taxon>
        <taxon>Chelicerata</taxon>
        <taxon>Arachnida</taxon>
        <taxon>Acari</taxon>
        <taxon>Parasitiformes</taxon>
        <taxon>Mesostigmata</taxon>
        <taxon>Gamasina</taxon>
        <taxon>Dermanyssoidea</taxon>
        <taxon>Laelapidae</taxon>
        <taxon>Tropilaelaps</taxon>
    </lineage>
</organism>
<feature type="compositionally biased region" description="Polar residues" evidence="1">
    <location>
        <begin position="47"/>
        <end position="59"/>
    </location>
</feature>